<dbReference type="SUPFAM" id="SSF88946">
    <property type="entry name" value="Sigma2 domain of RNA polymerase sigma factors"/>
    <property type="match status" value="1"/>
</dbReference>
<evidence type="ECO:0000313" key="7">
    <source>
        <dbReference type="EMBL" id="SKA68974.1"/>
    </source>
</evidence>
<evidence type="ECO:0000256" key="4">
    <source>
        <dbReference type="ARBA" id="ARBA00023163"/>
    </source>
</evidence>
<dbReference type="CDD" id="cd06171">
    <property type="entry name" value="Sigma70_r4"/>
    <property type="match status" value="1"/>
</dbReference>
<feature type="domain" description="RNA polymerase sigma-70 region 2" evidence="5">
    <location>
        <begin position="15"/>
        <end position="80"/>
    </location>
</feature>
<evidence type="ECO:0000259" key="5">
    <source>
        <dbReference type="Pfam" id="PF04542"/>
    </source>
</evidence>
<evidence type="ECO:0000256" key="3">
    <source>
        <dbReference type="ARBA" id="ARBA00023082"/>
    </source>
</evidence>
<dbReference type="Pfam" id="PF08281">
    <property type="entry name" value="Sigma70_r4_2"/>
    <property type="match status" value="1"/>
</dbReference>
<reference evidence="7 8" key="1">
    <citation type="submission" date="2017-02" db="EMBL/GenBank/DDBJ databases">
        <authorList>
            <person name="Peterson S.W."/>
        </authorList>
    </citation>
    <scope>NUCLEOTIDE SEQUENCE [LARGE SCALE GENOMIC DNA]</scope>
    <source>
        <strain evidence="7 8">ATCC 35992</strain>
    </source>
</reference>
<dbReference type="GO" id="GO:0003677">
    <property type="term" value="F:DNA binding"/>
    <property type="evidence" value="ECO:0007669"/>
    <property type="project" value="InterPro"/>
</dbReference>
<dbReference type="Gene3D" id="1.10.10.10">
    <property type="entry name" value="Winged helix-like DNA-binding domain superfamily/Winged helix DNA-binding domain"/>
    <property type="match status" value="1"/>
</dbReference>
<keyword evidence="8" id="KW-1185">Reference proteome</keyword>
<name>A0A1T4VVD0_9FIRM</name>
<dbReference type="STRING" id="39495.SAMN02745111_01707"/>
<sequence>MEKFVREVSDVEETIEKYSDLIYRTSFLILKNKADVDDVVQETFYKYMTTDMDFGNENHKRAWLITVSQNKCKDLLRSQKIRSYVTYDEIEERYSDDEDVEKKDIEEYVELANLSYKNKSVFMLYYFEEYSIEEVANILGISVSATEKRLQRAREKVKRAYEKNSKGGEKSYEVR</sequence>
<dbReference type="Pfam" id="PF04542">
    <property type="entry name" value="Sigma70_r2"/>
    <property type="match status" value="1"/>
</dbReference>
<dbReference type="SUPFAM" id="SSF88659">
    <property type="entry name" value="Sigma3 and sigma4 domains of RNA polymerase sigma factors"/>
    <property type="match status" value="1"/>
</dbReference>
<keyword evidence="2" id="KW-0805">Transcription regulation</keyword>
<proteinExistence type="inferred from homology"/>
<comment type="similarity">
    <text evidence="1">Belongs to the sigma-70 factor family. ECF subfamily.</text>
</comment>
<evidence type="ECO:0000256" key="1">
    <source>
        <dbReference type="ARBA" id="ARBA00010641"/>
    </source>
</evidence>
<dbReference type="Gene3D" id="1.10.1740.10">
    <property type="match status" value="1"/>
</dbReference>
<keyword evidence="4" id="KW-0804">Transcription</keyword>
<feature type="domain" description="RNA polymerase sigma factor 70 region 4 type 2" evidence="6">
    <location>
        <begin position="111"/>
        <end position="156"/>
    </location>
</feature>
<evidence type="ECO:0000259" key="6">
    <source>
        <dbReference type="Pfam" id="PF08281"/>
    </source>
</evidence>
<dbReference type="InterPro" id="IPR039425">
    <property type="entry name" value="RNA_pol_sigma-70-like"/>
</dbReference>
<dbReference type="InterPro" id="IPR013324">
    <property type="entry name" value="RNA_pol_sigma_r3/r4-like"/>
</dbReference>
<accession>A0A1T4VVD0</accession>
<dbReference type="Proteomes" id="UP000190814">
    <property type="component" value="Unassembled WGS sequence"/>
</dbReference>
<gene>
    <name evidence="7" type="ORF">SAMN02745111_01707</name>
</gene>
<dbReference type="PANTHER" id="PTHR43133">
    <property type="entry name" value="RNA POLYMERASE ECF-TYPE SIGMA FACTO"/>
    <property type="match status" value="1"/>
</dbReference>
<keyword evidence="3" id="KW-0731">Sigma factor</keyword>
<dbReference type="EMBL" id="FUXZ01000010">
    <property type="protein sequence ID" value="SKA68974.1"/>
    <property type="molecule type" value="Genomic_DNA"/>
</dbReference>
<dbReference type="AlphaFoldDB" id="A0A1T4VVD0"/>
<dbReference type="InterPro" id="IPR036388">
    <property type="entry name" value="WH-like_DNA-bd_sf"/>
</dbReference>
<dbReference type="InterPro" id="IPR007627">
    <property type="entry name" value="RNA_pol_sigma70_r2"/>
</dbReference>
<dbReference type="RefSeq" id="WP_078766560.1">
    <property type="nucleotide sequence ID" value="NZ_FUXZ01000010.1"/>
</dbReference>
<evidence type="ECO:0000313" key="8">
    <source>
        <dbReference type="Proteomes" id="UP000190814"/>
    </source>
</evidence>
<organism evidence="7 8">
    <name type="scientific">Eubacterium uniforme</name>
    <dbReference type="NCBI Taxonomy" id="39495"/>
    <lineage>
        <taxon>Bacteria</taxon>
        <taxon>Bacillati</taxon>
        <taxon>Bacillota</taxon>
        <taxon>Clostridia</taxon>
        <taxon>Eubacteriales</taxon>
        <taxon>Eubacteriaceae</taxon>
        <taxon>Eubacterium</taxon>
    </lineage>
</organism>
<dbReference type="InterPro" id="IPR013249">
    <property type="entry name" value="RNA_pol_sigma70_r4_t2"/>
</dbReference>
<dbReference type="PANTHER" id="PTHR43133:SF51">
    <property type="entry name" value="RNA POLYMERASE SIGMA FACTOR"/>
    <property type="match status" value="1"/>
</dbReference>
<dbReference type="InterPro" id="IPR014284">
    <property type="entry name" value="RNA_pol_sigma-70_dom"/>
</dbReference>
<dbReference type="NCBIfam" id="TIGR02937">
    <property type="entry name" value="sigma70-ECF"/>
    <property type="match status" value="1"/>
</dbReference>
<evidence type="ECO:0000256" key="2">
    <source>
        <dbReference type="ARBA" id="ARBA00023015"/>
    </source>
</evidence>
<dbReference type="GO" id="GO:0016987">
    <property type="term" value="F:sigma factor activity"/>
    <property type="evidence" value="ECO:0007669"/>
    <property type="project" value="UniProtKB-KW"/>
</dbReference>
<protein>
    <submittedName>
        <fullName evidence="7">RNA polymerase sigma-70 factor, ECF subfamily</fullName>
    </submittedName>
</protein>
<dbReference type="InterPro" id="IPR013325">
    <property type="entry name" value="RNA_pol_sigma_r2"/>
</dbReference>
<dbReference type="GO" id="GO:0006352">
    <property type="term" value="P:DNA-templated transcription initiation"/>
    <property type="evidence" value="ECO:0007669"/>
    <property type="project" value="InterPro"/>
</dbReference>
<dbReference type="OrthoDB" id="9795666at2"/>